<evidence type="ECO:0000256" key="1">
    <source>
        <dbReference type="SAM" id="SignalP"/>
    </source>
</evidence>
<proteinExistence type="predicted"/>
<keyword evidence="1" id="KW-0732">Signal</keyword>
<comment type="caution">
    <text evidence="2">The sequence shown here is derived from an EMBL/GenBank/DDBJ whole genome shotgun (WGS) entry which is preliminary data.</text>
</comment>
<evidence type="ECO:0000313" key="2">
    <source>
        <dbReference type="EMBL" id="KAF6233452.1"/>
    </source>
</evidence>
<dbReference type="RefSeq" id="XP_037162870.1">
    <property type="nucleotide sequence ID" value="XM_037310284.1"/>
</dbReference>
<evidence type="ECO:0000313" key="3">
    <source>
        <dbReference type="Proteomes" id="UP000578531"/>
    </source>
</evidence>
<organism evidence="2 3">
    <name type="scientific">Letharia columbiana</name>
    <dbReference type="NCBI Taxonomy" id="112416"/>
    <lineage>
        <taxon>Eukaryota</taxon>
        <taxon>Fungi</taxon>
        <taxon>Dikarya</taxon>
        <taxon>Ascomycota</taxon>
        <taxon>Pezizomycotina</taxon>
        <taxon>Lecanoromycetes</taxon>
        <taxon>OSLEUM clade</taxon>
        <taxon>Lecanoromycetidae</taxon>
        <taxon>Lecanorales</taxon>
        <taxon>Lecanorineae</taxon>
        <taxon>Parmeliaceae</taxon>
        <taxon>Letharia</taxon>
    </lineage>
</organism>
<feature type="chain" id="PRO_5034657463" evidence="1">
    <location>
        <begin position="21"/>
        <end position="182"/>
    </location>
</feature>
<protein>
    <submittedName>
        <fullName evidence="2">Uncharacterized protein</fullName>
    </submittedName>
</protein>
<keyword evidence="3" id="KW-1185">Reference proteome</keyword>
<name>A0A8H6FRN6_9LECA</name>
<dbReference type="AlphaFoldDB" id="A0A8H6FRN6"/>
<sequence>MPFKLTCFVLLAALFRFVLTSSPLSLSSLAISNITVPSKNTPTNPSLSARPHENLEMSSGWDGPGFISITFSHYGDDILPQLAFYCIAVATNDAWIDHRSHWNQAIRQSELVYTNTDTSRHVILSVLPRAAMTWSMFYYSMLLVTRFTRVFESMAFDFEVEVTGVRGLVAIGNLTILPKLGS</sequence>
<dbReference type="EMBL" id="JACCJC010000038">
    <property type="protein sequence ID" value="KAF6233452.1"/>
    <property type="molecule type" value="Genomic_DNA"/>
</dbReference>
<reference evidence="2 3" key="1">
    <citation type="journal article" date="2020" name="Genomics">
        <title>Complete, high-quality genomes from long-read metagenomic sequencing of two wolf lichen thalli reveals enigmatic genome architecture.</title>
        <authorList>
            <person name="McKenzie S.K."/>
            <person name="Walston R.F."/>
            <person name="Allen J.L."/>
        </authorList>
    </citation>
    <scope>NUCLEOTIDE SEQUENCE [LARGE SCALE GENOMIC DNA]</scope>
    <source>
        <strain evidence="2">WasteWater2</strain>
    </source>
</reference>
<gene>
    <name evidence="2" type="ORF">HO173_008384</name>
</gene>
<dbReference type="GeneID" id="59290040"/>
<accession>A0A8H6FRN6</accession>
<dbReference type="Proteomes" id="UP000578531">
    <property type="component" value="Unassembled WGS sequence"/>
</dbReference>
<feature type="signal peptide" evidence="1">
    <location>
        <begin position="1"/>
        <end position="20"/>
    </location>
</feature>